<dbReference type="PANTHER" id="PTHR34448:SF3">
    <property type="entry name" value="AMINOPEPTIDASE AMPS"/>
    <property type="match status" value="1"/>
</dbReference>
<dbReference type="EMBL" id="FNEV01000004">
    <property type="protein sequence ID" value="SDJ32190.1"/>
    <property type="molecule type" value="Genomic_DNA"/>
</dbReference>
<proteinExistence type="inferred from homology"/>
<reference evidence="11" key="1">
    <citation type="submission" date="2016-10" db="EMBL/GenBank/DDBJ databases">
        <authorList>
            <person name="Varghese N."/>
            <person name="Submissions S."/>
        </authorList>
    </citation>
    <scope>NUCLEOTIDE SEQUENCE [LARGE SCALE GENOMIC DNA]</scope>
    <source>
        <strain evidence="11">DSM 4771</strain>
    </source>
</reference>
<dbReference type="GO" id="GO:0004177">
    <property type="term" value="F:aminopeptidase activity"/>
    <property type="evidence" value="ECO:0007669"/>
    <property type="project" value="UniProtKB-KW"/>
</dbReference>
<dbReference type="InterPro" id="IPR035097">
    <property type="entry name" value="M29_N-terminal"/>
</dbReference>
<dbReference type="GO" id="GO:0008237">
    <property type="term" value="F:metallopeptidase activity"/>
    <property type="evidence" value="ECO:0007669"/>
    <property type="project" value="UniProtKB-KW"/>
</dbReference>
<dbReference type="GO" id="GO:0046872">
    <property type="term" value="F:metal ion binding"/>
    <property type="evidence" value="ECO:0007669"/>
    <property type="project" value="UniProtKB-KW"/>
</dbReference>
<dbReference type="PRINTS" id="PR00919">
    <property type="entry name" value="THERMOPTASE"/>
</dbReference>
<comment type="cofactor">
    <cofactor evidence="3">
        <name>Zn(2+)</name>
        <dbReference type="ChEBI" id="CHEBI:29105"/>
    </cofactor>
</comment>
<evidence type="ECO:0000256" key="8">
    <source>
        <dbReference type="ARBA" id="ARBA00022801"/>
    </source>
</evidence>
<evidence type="ECO:0000256" key="9">
    <source>
        <dbReference type="ARBA" id="ARBA00023049"/>
    </source>
</evidence>
<gene>
    <name evidence="10" type="ORF">SAMN04490247_1504</name>
</gene>
<keyword evidence="7" id="KW-0479">Metal-binding</keyword>
<accession>A0A1G8SUC6</accession>
<sequence length="416" mass="46603">MNQMQQQMLEKYADLALRTGVNIQKDQKLVINSTIEGADFTRIVAKKAFELGAKDVHINWSDDEVTRLRYEHADTETLKEVPQWQQDMFRSFGEEGMALLSIRATDPDLLQSIDAKKIAAAQKARSEAMAEFRNYTMNDRIQWSIVSIPITAWAKKIFPGEDGETAKEKLWEQIFSIVRVDKDDPNKAWEEHNETLENARQFLNRKQYKELVYQGPGTNLTVQLPKGHIWKGGASETENGVPFNPNMPTEEVFTAPHKYGVDGIVSSTKPLNYGGNVIDNFTLTFKDGEVVDFSAEQGEETLEQLLDTDDGASHLGELALVPHESPISQSGLIFYNTLYDENASCHLALGKAYPNNVQGGSEMDEAQLDENGVNHSLVHVDFMMGSGELDIDGVHEDGTEEPVMRNGSWALDFNQG</sequence>
<comment type="similarity">
    <text evidence="4">Belongs to the peptidase M29 family.</text>
</comment>
<name>A0A1G8SUC6_9BACI</name>
<keyword evidence="11" id="KW-1185">Reference proteome</keyword>
<dbReference type="Gene3D" id="3.40.1830.10">
    <property type="entry name" value="Thermophilic metalloprotease (M29)"/>
    <property type="match status" value="1"/>
</dbReference>
<keyword evidence="9" id="KW-0482">Metalloprotease</keyword>
<comment type="cofactor">
    <cofactor evidence="1">
        <name>Co(2+)</name>
        <dbReference type="ChEBI" id="CHEBI:48828"/>
    </cofactor>
</comment>
<dbReference type="InterPro" id="IPR000787">
    <property type="entry name" value="Peptidase_M29"/>
</dbReference>
<evidence type="ECO:0000256" key="7">
    <source>
        <dbReference type="ARBA" id="ARBA00022723"/>
    </source>
</evidence>
<protein>
    <submittedName>
        <fullName evidence="10">Aminopeptidase II. Metallo peptidase. MEROPS family M29</fullName>
    </submittedName>
</protein>
<keyword evidence="8" id="KW-0378">Hydrolase</keyword>
<keyword evidence="5 10" id="KW-0031">Aminopeptidase</keyword>
<dbReference type="InterPro" id="IPR052170">
    <property type="entry name" value="M29_Exopeptidase"/>
</dbReference>
<dbReference type="STRING" id="86666.SAMN04490247_1504"/>
<dbReference type="AlphaFoldDB" id="A0A1G8SUC6"/>
<evidence type="ECO:0000313" key="10">
    <source>
        <dbReference type="EMBL" id="SDJ32190.1"/>
    </source>
</evidence>
<evidence type="ECO:0000313" key="11">
    <source>
        <dbReference type="Proteomes" id="UP000199225"/>
    </source>
</evidence>
<evidence type="ECO:0000256" key="1">
    <source>
        <dbReference type="ARBA" id="ARBA00001941"/>
    </source>
</evidence>
<evidence type="ECO:0000256" key="6">
    <source>
        <dbReference type="ARBA" id="ARBA00022670"/>
    </source>
</evidence>
<dbReference type="GO" id="GO:0006508">
    <property type="term" value="P:proteolysis"/>
    <property type="evidence" value="ECO:0007669"/>
    <property type="project" value="UniProtKB-KW"/>
</dbReference>
<dbReference type="SUPFAM" id="SSF144052">
    <property type="entry name" value="Thermophilic metalloprotease-like"/>
    <property type="match status" value="1"/>
</dbReference>
<evidence type="ECO:0000256" key="2">
    <source>
        <dbReference type="ARBA" id="ARBA00001946"/>
    </source>
</evidence>
<dbReference type="Proteomes" id="UP000199225">
    <property type="component" value="Unassembled WGS sequence"/>
</dbReference>
<comment type="cofactor">
    <cofactor evidence="2">
        <name>Mg(2+)</name>
        <dbReference type="ChEBI" id="CHEBI:18420"/>
    </cofactor>
</comment>
<evidence type="ECO:0000256" key="4">
    <source>
        <dbReference type="ARBA" id="ARBA00008236"/>
    </source>
</evidence>
<dbReference type="Pfam" id="PF02073">
    <property type="entry name" value="Peptidase_M29"/>
    <property type="match status" value="1"/>
</dbReference>
<evidence type="ECO:0000256" key="3">
    <source>
        <dbReference type="ARBA" id="ARBA00001947"/>
    </source>
</evidence>
<keyword evidence="6" id="KW-0645">Protease</keyword>
<evidence type="ECO:0000256" key="5">
    <source>
        <dbReference type="ARBA" id="ARBA00022438"/>
    </source>
</evidence>
<organism evidence="10 11">
    <name type="scientific">Salimicrobium halophilum</name>
    <dbReference type="NCBI Taxonomy" id="86666"/>
    <lineage>
        <taxon>Bacteria</taxon>
        <taxon>Bacillati</taxon>
        <taxon>Bacillota</taxon>
        <taxon>Bacilli</taxon>
        <taxon>Bacillales</taxon>
        <taxon>Bacillaceae</taxon>
        <taxon>Salimicrobium</taxon>
    </lineage>
</organism>
<dbReference type="PANTHER" id="PTHR34448">
    <property type="entry name" value="AMINOPEPTIDASE"/>
    <property type="match status" value="1"/>
</dbReference>